<name>D3RWF5_ALLVD</name>
<geneLocation type="plasmid" evidence="2 3">
    <name>pALVIN02</name>
</geneLocation>
<accession>D3RWF5</accession>
<dbReference type="HOGENOM" id="CLU_066205_1_0_6"/>
<dbReference type="InterPro" id="IPR019080">
    <property type="entry name" value="YqaJ_viral_recombinase"/>
</dbReference>
<evidence type="ECO:0000313" key="2">
    <source>
        <dbReference type="EMBL" id="ADC64167.1"/>
    </source>
</evidence>
<dbReference type="RefSeq" id="WP_012979592.1">
    <property type="nucleotide sequence ID" value="NC_013862.1"/>
</dbReference>
<dbReference type="EMBL" id="CP001898">
    <property type="protein sequence ID" value="ADC64167.1"/>
    <property type="molecule type" value="Genomic_DNA"/>
</dbReference>
<keyword evidence="2" id="KW-0614">Plasmid</keyword>
<dbReference type="OrthoDB" id="9135654at2"/>
<protein>
    <submittedName>
        <fullName evidence="2">Phage-type endonuclease</fullName>
    </submittedName>
</protein>
<dbReference type="Pfam" id="PF09588">
    <property type="entry name" value="YqaJ"/>
    <property type="match status" value="1"/>
</dbReference>
<keyword evidence="2" id="KW-0255">Endonuclease</keyword>
<keyword evidence="2" id="KW-0378">Hydrolase</keyword>
<gene>
    <name evidence="2" type="ordered locus">Alvin_3276</name>
</gene>
<dbReference type="AlphaFoldDB" id="D3RWF5"/>
<dbReference type="InterPro" id="IPR011335">
    <property type="entry name" value="Restrct_endonuc-II-like"/>
</dbReference>
<dbReference type="GO" id="GO:0004519">
    <property type="term" value="F:endonuclease activity"/>
    <property type="evidence" value="ECO:0007669"/>
    <property type="project" value="UniProtKB-KW"/>
</dbReference>
<reference evidence="2 3" key="1">
    <citation type="journal article" date="2011" name="Stand. Genomic Sci.">
        <title>Complete genome sequence of Allochromatium vinosum DSM 180(T).</title>
        <authorList>
            <person name="Weissgerber T."/>
            <person name="Zigann R."/>
            <person name="Bruce D."/>
            <person name="Chang Y.J."/>
            <person name="Detter J.C."/>
            <person name="Han C."/>
            <person name="Hauser L."/>
            <person name="Jeffries C.D."/>
            <person name="Land M."/>
            <person name="Munk A.C."/>
            <person name="Tapia R."/>
            <person name="Dahl C."/>
        </authorList>
    </citation>
    <scope>NUCLEOTIDE SEQUENCE [LARGE SCALE GENOMIC DNA]</scope>
    <source>
        <strain evidence="3">ATCC 17899 / DSM 180 / NBRC 103801 / NCIMB 10441 / D</strain>
        <plasmid evidence="3">Plasmid pALVIN02</plasmid>
    </source>
</reference>
<dbReference type="eggNOG" id="COG5377">
    <property type="taxonomic scope" value="Bacteria"/>
</dbReference>
<organism evidence="2 3">
    <name type="scientific">Allochromatium vinosum (strain ATCC 17899 / DSM 180 / NBRC 103801 / NCIMB 10441 / D)</name>
    <name type="common">Chromatium vinosum</name>
    <dbReference type="NCBI Taxonomy" id="572477"/>
    <lineage>
        <taxon>Bacteria</taxon>
        <taxon>Pseudomonadati</taxon>
        <taxon>Pseudomonadota</taxon>
        <taxon>Gammaproteobacteria</taxon>
        <taxon>Chromatiales</taxon>
        <taxon>Chromatiaceae</taxon>
        <taxon>Allochromatium</taxon>
    </lineage>
</organism>
<keyword evidence="3" id="KW-1185">Reference proteome</keyword>
<dbReference type="SUPFAM" id="SSF52980">
    <property type="entry name" value="Restriction endonuclease-like"/>
    <property type="match status" value="1"/>
</dbReference>
<dbReference type="InterPro" id="IPR011604">
    <property type="entry name" value="PDDEXK-like_dom_sf"/>
</dbReference>
<dbReference type="InterPro" id="IPR017482">
    <property type="entry name" value="Lambda-type_endonuclease"/>
</dbReference>
<feature type="domain" description="YqaJ viral recombinase" evidence="1">
    <location>
        <begin position="12"/>
        <end position="148"/>
    </location>
</feature>
<dbReference type="Gene3D" id="3.90.320.10">
    <property type="match status" value="1"/>
</dbReference>
<dbReference type="NCBIfam" id="TIGR03033">
    <property type="entry name" value="phage_rel_nuc"/>
    <property type="match status" value="1"/>
</dbReference>
<proteinExistence type="predicted"/>
<evidence type="ECO:0000259" key="1">
    <source>
        <dbReference type="Pfam" id="PF09588"/>
    </source>
</evidence>
<keyword evidence="2" id="KW-0540">Nuclease</keyword>
<dbReference type="KEGG" id="alv:Alvin_3276"/>
<dbReference type="Proteomes" id="UP000001441">
    <property type="component" value="Plasmid pALVIN02"/>
</dbReference>
<sequence length="334" mass="37889">MHTIDHRQRTPEWHAWRALGITASESPIILGRSPYKTPWQLWAERTGLHPPEDLRTNPVVQRGIALEDTVRQGFERRHRTLLMPLCAESSQYPVLRCSLDGLSALGEPVELKVPTVATYEAIRDQGDQATAYRLAWCQLQFQLYVTEATQGWLVFDPCRDGLEALEFCLPRDQSFIQDELVPACLTFWDLIQTGQAPVTDPTRDAYQPSETERETWTRLAQDYHALKAERQRLEPPLKAVQERLRDLEAQFVTLMGTSRQADYAGVRVTRYLQSGAVDYGALLADIAPTLEASRLERFRQPASERVKVTLHAPATGVDAEPVRASVSTIPSFYF</sequence>
<evidence type="ECO:0000313" key="3">
    <source>
        <dbReference type="Proteomes" id="UP000001441"/>
    </source>
</evidence>